<dbReference type="InterPro" id="IPR036909">
    <property type="entry name" value="Cyt_c-like_dom_sf"/>
</dbReference>
<feature type="domain" description="Cytochrome C Planctomycete-type" evidence="1">
    <location>
        <begin position="57"/>
        <end position="116"/>
    </location>
</feature>
<dbReference type="eggNOG" id="COG4654">
    <property type="taxonomic scope" value="Bacteria"/>
</dbReference>
<dbReference type="PANTHER" id="PTHR35889:SF3">
    <property type="entry name" value="F-BOX DOMAIN-CONTAINING PROTEIN"/>
    <property type="match status" value="1"/>
</dbReference>
<dbReference type="InterPro" id="IPR011429">
    <property type="entry name" value="Cyt_c_Planctomycete-type"/>
</dbReference>
<accession>E8V0R7</accession>
<protein>
    <recommendedName>
        <fullName evidence="1">Cytochrome C Planctomycete-type domain-containing protein</fullName>
    </recommendedName>
</protein>
<dbReference type="RefSeq" id="WP_013566863.1">
    <property type="nucleotide sequence ID" value="NC_014963.1"/>
</dbReference>
<dbReference type="GO" id="GO:0020037">
    <property type="term" value="F:heme binding"/>
    <property type="evidence" value="ECO:0007669"/>
    <property type="project" value="InterPro"/>
</dbReference>
<evidence type="ECO:0000259" key="1">
    <source>
        <dbReference type="Pfam" id="PF07635"/>
    </source>
</evidence>
<name>E8V0R7_TERSS</name>
<proteinExistence type="predicted"/>
<dbReference type="Proteomes" id="UP000006844">
    <property type="component" value="Chromosome"/>
</dbReference>
<dbReference type="HOGENOM" id="CLU_151358_0_0_0"/>
<evidence type="ECO:0000313" key="2">
    <source>
        <dbReference type="EMBL" id="ADV81130.1"/>
    </source>
</evidence>
<dbReference type="SUPFAM" id="SSF46626">
    <property type="entry name" value="Cytochrome c"/>
    <property type="match status" value="1"/>
</dbReference>
<keyword evidence="3" id="KW-1185">Reference proteome</keyword>
<dbReference type="GO" id="GO:0009055">
    <property type="term" value="F:electron transfer activity"/>
    <property type="evidence" value="ECO:0007669"/>
    <property type="project" value="InterPro"/>
</dbReference>
<dbReference type="Pfam" id="PF07635">
    <property type="entry name" value="PSCyt1"/>
    <property type="match status" value="1"/>
</dbReference>
<evidence type="ECO:0000313" key="3">
    <source>
        <dbReference type="Proteomes" id="UP000006844"/>
    </source>
</evidence>
<dbReference type="PANTHER" id="PTHR35889">
    <property type="entry name" value="CYCLOINULO-OLIGOSACCHARIDE FRUCTANOTRANSFERASE-RELATED"/>
    <property type="match status" value="1"/>
</dbReference>
<organism evidence="2 3">
    <name type="scientific">Terriglobus saanensis (strain ATCC BAA-1853 / DSM 23119 / SP1PR4)</name>
    <dbReference type="NCBI Taxonomy" id="401053"/>
    <lineage>
        <taxon>Bacteria</taxon>
        <taxon>Pseudomonadati</taxon>
        <taxon>Acidobacteriota</taxon>
        <taxon>Terriglobia</taxon>
        <taxon>Terriglobales</taxon>
        <taxon>Acidobacteriaceae</taxon>
        <taxon>Terriglobus</taxon>
    </lineage>
</organism>
<dbReference type="EMBL" id="CP002467">
    <property type="protein sequence ID" value="ADV81130.1"/>
    <property type="molecule type" value="Genomic_DNA"/>
</dbReference>
<dbReference type="OrthoDB" id="9809746at2"/>
<gene>
    <name evidence="2" type="ordered locus">AciPR4_0292</name>
</gene>
<dbReference type="KEGG" id="tsa:AciPR4_0292"/>
<reference evidence="2 3" key="1">
    <citation type="journal article" date="2012" name="Stand. Genomic Sci.">
        <title>Complete genome sequence of Terriglobus saanensis type strain SP1PR4(T), an Acidobacteria from tundra soil.</title>
        <authorList>
            <person name="Rawat S.R."/>
            <person name="Mannisto M.K."/>
            <person name="Starovoytov V."/>
            <person name="Goodwin L."/>
            <person name="Nolan M."/>
            <person name="Hauser L."/>
            <person name="Land M."/>
            <person name="Davenport K.W."/>
            <person name="Woyke T."/>
            <person name="Haggblom M.M."/>
        </authorList>
    </citation>
    <scope>NUCLEOTIDE SEQUENCE</scope>
    <source>
        <strain evidence="3">ATCC BAA-1853 / DSM 23119 / SP1PR4</strain>
    </source>
</reference>
<dbReference type="STRING" id="401053.AciPR4_0292"/>
<dbReference type="AlphaFoldDB" id="E8V0R7"/>
<sequence length="142" mass="15763">MIWPVPSKRSFSLTKPLLFAGLCLFLGGCRPEPPKLTSDPKQNFYLQHVGPVLKENCYRCHAGMNRKGGFRMDSRSTLLAGGKDGIAVVPGDPEKSRILHVVRRENAWGKPMPPDGPLTEGEIAAIEQWIREGAVMPEAERR</sequence>